<dbReference type="Proteomes" id="UP000092321">
    <property type="component" value="Unassembled WGS sequence"/>
</dbReference>
<proteinExistence type="predicted"/>
<name>A0A1B7TJU6_9ASCO</name>
<accession>A0A1B7TJU6</accession>
<keyword evidence="2" id="KW-0833">Ubl conjugation pathway</keyword>
<comment type="pathway">
    <text evidence="4">Protein modification.</text>
</comment>
<dbReference type="PROSITE" id="PS50127">
    <property type="entry name" value="UBC_2"/>
    <property type="match status" value="1"/>
</dbReference>
<dbReference type="Pfam" id="PF00179">
    <property type="entry name" value="UQ_con"/>
    <property type="match status" value="1"/>
</dbReference>
<evidence type="ECO:0000256" key="1">
    <source>
        <dbReference type="ARBA" id="ARBA00022741"/>
    </source>
</evidence>
<evidence type="ECO:0000259" key="5">
    <source>
        <dbReference type="PROSITE" id="PS50127"/>
    </source>
</evidence>
<evidence type="ECO:0000313" key="6">
    <source>
        <dbReference type="EMBL" id="OBA28968.1"/>
    </source>
</evidence>
<dbReference type="Gene3D" id="3.10.110.10">
    <property type="entry name" value="Ubiquitin Conjugating Enzyme"/>
    <property type="match status" value="1"/>
</dbReference>
<keyword evidence="3" id="KW-0067">ATP-binding</keyword>
<feature type="domain" description="UBC core" evidence="5">
    <location>
        <begin position="5"/>
        <end position="167"/>
    </location>
</feature>
<dbReference type="AlphaFoldDB" id="A0A1B7TJU6"/>
<dbReference type="InterPro" id="IPR016135">
    <property type="entry name" value="UBQ-conjugating_enzyme/RWD"/>
</dbReference>
<dbReference type="EMBL" id="LXPE01000001">
    <property type="protein sequence ID" value="OBA28968.1"/>
    <property type="molecule type" value="Genomic_DNA"/>
</dbReference>
<sequence>MSKAIAVKRLSKEYKDVQKNPDKLIEVRFDEDNMLNIYYLLTGSPDTPFEGGTYFGCIKVKENYPFAPPSIMMLTPNGRFLQNTRLCLSMSDFHPESWNPAWTATRSIPMALLSFMNSDERSSGCVNTSDEAKIIYAKKSMEWNCQNLIFKRVFADKVKEYQNQKDAEKKNKIIKKDTAKK</sequence>
<evidence type="ECO:0000313" key="7">
    <source>
        <dbReference type="Proteomes" id="UP000092321"/>
    </source>
</evidence>
<feature type="non-terminal residue" evidence="6">
    <location>
        <position position="181"/>
    </location>
</feature>
<gene>
    <name evidence="6" type="ORF">HANVADRAFT_50920</name>
</gene>
<dbReference type="SUPFAM" id="SSF54495">
    <property type="entry name" value="UBC-like"/>
    <property type="match status" value="1"/>
</dbReference>
<evidence type="ECO:0000256" key="2">
    <source>
        <dbReference type="ARBA" id="ARBA00022786"/>
    </source>
</evidence>
<dbReference type="SMART" id="SM00212">
    <property type="entry name" value="UBCc"/>
    <property type="match status" value="1"/>
</dbReference>
<dbReference type="GO" id="GO:0005524">
    <property type="term" value="F:ATP binding"/>
    <property type="evidence" value="ECO:0007669"/>
    <property type="project" value="UniProtKB-KW"/>
</dbReference>
<keyword evidence="7" id="KW-1185">Reference proteome</keyword>
<reference evidence="7" key="1">
    <citation type="journal article" date="2016" name="Proc. Natl. Acad. Sci. U.S.A.">
        <title>Comparative genomics of biotechnologically important yeasts.</title>
        <authorList>
            <person name="Riley R."/>
            <person name="Haridas S."/>
            <person name="Wolfe K.H."/>
            <person name="Lopes M.R."/>
            <person name="Hittinger C.T."/>
            <person name="Goeker M."/>
            <person name="Salamov A.A."/>
            <person name="Wisecaver J.H."/>
            <person name="Long T.M."/>
            <person name="Calvey C.H."/>
            <person name="Aerts A.L."/>
            <person name="Barry K.W."/>
            <person name="Choi C."/>
            <person name="Clum A."/>
            <person name="Coughlan A.Y."/>
            <person name="Deshpande S."/>
            <person name="Douglass A.P."/>
            <person name="Hanson S.J."/>
            <person name="Klenk H.-P."/>
            <person name="LaButti K.M."/>
            <person name="Lapidus A."/>
            <person name="Lindquist E.A."/>
            <person name="Lipzen A.M."/>
            <person name="Meier-Kolthoff J.P."/>
            <person name="Ohm R.A."/>
            <person name="Otillar R.P."/>
            <person name="Pangilinan J.L."/>
            <person name="Peng Y."/>
            <person name="Rokas A."/>
            <person name="Rosa C.A."/>
            <person name="Scheuner C."/>
            <person name="Sibirny A.A."/>
            <person name="Slot J.C."/>
            <person name="Stielow J.B."/>
            <person name="Sun H."/>
            <person name="Kurtzman C.P."/>
            <person name="Blackwell M."/>
            <person name="Grigoriev I.V."/>
            <person name="Jeffries T.W."/>
        </authorList>
    </citation>
    <scope>NUCLEOTIDE SEQUENCE [LARGE SCALE GENOMIC DNA]</scope>
    <source>
        <strain evidence="7">NRRL Y-1626</strain>
    </source>
</reference>
<keyword evidence="1" id="KW-0547">Nucleotide-binding</keyword>
<comment type="caution">
    <text evidence="6">The sequence shown here is derived from an EMBL/GenBank/DDBJ whole genome shotgun (WGS) entry which is preliminary data.</text>
</comment>
<evidence type="ECO:0000256" key="4">
    <source>
        <dbReference type="ARBA" id="ARBA00043952"/>
    </source>
</evidence>
<dbReference type="CDD" id="cd23799">
    <property type="entry name" value="UBCc_UBE2J"/>
    <property type="match status" value="1"/>
</dbReference>
<organism evidence="6 7">
    <name type="scientific">Hanseniaspora valbyensis NRRL Y-1626</name>
    <dbReference type="NCBI Taxonomy" id="766949"/>
    <lineage>
        <taxon>Eukaryota</taxon>
        <taxon>Fungi</taxon>
        <taxon>Dikarya</taxon>
        <taxon>Ascomycota</taxon>
        <taxon>Saccharomycotina</taxon>
        <taxon>Saccharomycetes</taxon>
        <taxon>Saccharomycodales</taxon>
        <taxon>Saccharomycodaceae</taxon>
        <taxon>Hanseniaspora</taxon>
    </lineage>
</organism>
<dbReference type="PANTHER" id="PTHR24067">
    <property type="entry name" value="UBIQUITIN-CONJUGATING ENZYME E2"/>
    <property type="match status" value="1"/>
</dbReference>
<dbReference type="InterPro" id="IPR000608">
    <property type="entry name" value="UBC"/>
</dbReference>
<evidence type="ECO:0000256" key="3">
    <source>
        <dbReference type="ARBA" id="ARBA00022840"/>
    </source>
</evidence>
<protein>
    <submittedName>
        <fullName evidence="6">UBC-like protein</fullName>
    </submittedName>
</protein>
<dbReference type="InterPro" id="IPR050113">
    <property type="entry name" value="Ub_conjugating_enzyme"/>
</dbReference>
<dbReference type="FunFam" id="3.10.110.10:FF:000109">
    <property type="entry name" value="Ubiquitin-conjugating enzyme E2 J2-like"/>
    <property type="match status" value="1"/>
</dbReference>
<dbReference type="OrthoDB" id="1158011at2759"/>